<feature type="transmembrane region" description="Helical" evidence="1">
    <location>
        <begin position="108"/>
        <end position="127"/>
    </location>
</feature>
<dbReference type="InterPro" id="IPR000326">
    <property type="entry name" value="PAP2/HPO"/>
</dbReference>
<sequence length="242" mass="26822">MTQFSPASELSKLKTSKTKPLYPLPARFYGYQLITLLVLAGLFTWLSRDETLDRMLTGYWFDAASQHFPLQQNALLDLLNHRLAKYLTIAVAAVTLLYGAFRRNAQLVTAALLMGLGTAVVGVLKAVSHHSCPWDLVEYGGKALSYPLFDPAPLGSGPGRCFPGGHASSGFMVMGLFFAFWRERPRLAWGLVAAGIVLGLVMGYGQVMRGAHFFSHNLWAGWWVWFSQVVAYGLISIWFAKE</sequence>
<accession>A0ABT2RFI7</accession>
<comment type="caution">
    <text evidence="3">The sequence shown here is derived from an EMBL/GenBank/DDBJ whole genome shotgun (WGS) entry which is preliminary data.</text>
</comment>
<dbReference type="Proteomes" id="UP001062027">
    <property type="component" value="Unassembled WGS sequence"/>
</dbReference>
<evidence type="ECO:0000313" key="4">
    <source>
        <dbReference type="Proteomes" id="UP001062027"/>
    </source>
</evidence>
<feature type="transmembrane region" description="Helical" evidence="1">
    <location>
        <begin position="188"/>
        <end position="207"/>
    </location>
</feature>
<name>A0ABT2RFI7_9ENTR</name>
<proteinExistence type="predicted"/>
<evidence type="ECO:0000256" key="1">
    <source>
        <dbReference type="SAM" id="Phobius"/>
    </source>
</evidence>
<keyword evidence="1" id="KW-0812">Transmembrane</keyword>
<dbReference type="EMBL" id="JAMHKS010000077">
    <property type="protein sequence ID" value="MCU6679659.1"/>
    <property type="molecule type" value="Genomic_DNA"/>
</dbReference>
<keyword evidence="4" id="KW-1185">Reference proteome</keyword>
<feature type="transmembrane region" description="Helical" evidence="1">
    <location>
        <begin position="28"/>
        <end position="46"/>
    </location>
</feature>
<protein>
    <submittedName>
        <fullName evidence="3">Phosphatase PAP2 family protein</fullName>
    </submittedName>
</protein>
<reference evidence="3" key="1">
    <citation type="submission" date="2022-05" db="EMBL/GenBank/DDBJ databases">
        <title>Description of a novel species of Leclercia; Leclercia tamurae and the Proposal for a Novel Genus Silvania gen. nov. Containing Two Novel Species Silvania hatchlandensis sp. nov. and Silvania confinis sp. nov. Isolated from the Rhizosphere of Oak.</title>
        <authorList>
            <person name="Maddock D.W."/>
            <person name="Brady C.L."/>
            <person name="Denman S."/>
            <person name="Arnold D."/>
        </authorList>
    </citation>
    <scope>NUCLEOTIDE SEQUENCE</scope>
    <source>
        <strain evidence="3">H6S3</strain>
    </source>
</reference>
<keyword evidence="1" id="KW-1133">Transmembrane helix</keyword>
<dbReference type="Pfam" id="PF01569">
    <property type="entry name" value="PAP2"/>
    <property type="match status" value="1"/>
</dbReference>
<dbReference type="CDD" id="cd03396">
    <property type="entry name" value="PAP2_like_6"/>
    <property type="match status" value="1"/>
</dbReference>
<feature type="domain" description="Phosphatidic acid phosphatase type 2/haloperoxidase" evidence="2">
    <location>
        <begin position="107"/>
        <end position="231"/>
    </location>
</feature>
<evidence type="ECO:0000259" key="2">
    <source>
        <dbReference type="Pfam" id="PF01569"/>
    </source>
</evidence>
<dbReference type="RefSeq" id="WP_262663912.1">
    <property type="nucleotide sequence ID" value="NZ_JAMHKS010000077.1"/>
</dbReference>
<evidence type="ECO:0000313" key="3">
    <source>
        <dbReference type="EMBL" id="MCU6679659.1"/>
    </source>
</evidence>
<dbReference type="SUPFAM" id="SSF48317">
    <property type="entry name" value="Acid phosphatase/Vanadium-dependent haloperoxidase"/>
    <property type="match status" value="1"/>
</dbReference>
<keyword evidence="1" id="KW-0472">Membrane</keyword>
<dbReference type="Gene3D" id="1.20.144.10">
    <property type="entry name" value="Phosphatidic acid phosphatase type 2/haloperoxidase"/>
    <property type="match status" value="1"/>
</dbReference>
<gene>
    <name evidence="3" type="ORF">M8318_18550</name>
</gene>
<dbReference type="InterPro" id="IPR036938">
    <property type="entry name" value="PAP2/HPO_sf"/>
</dbReference>
<feature type="transmembrane region" description="Helical" evidence="1">
    <location>
        <begin position="83"/>
        <end position="101"/>
    </location>
</feature>
<feature type="transmembrane region" description="Helical" evidence="1">
    <location>
        <begin position="162"/>
        <end position="181"/>
    </location>
</feature>
<feature type="transmembrane region" description="Helical" evidence="1">
    <location>
        <begin position="219"/>
        <end position="240"/>
    </location>
</feature>
<organism evidence="3 4">
    <name type="scientific">Leclercia tamurae</name>
    <dbReference type="NCBI Taxonomy" id="2926467"/>
    <lineage>
        <taxon>Bacteria</taxon>
        <taxon>Pseudomonadati</taxon>
        <taxon>Pseudomonadota</taxon>
        <taxon>Gammaproteobacteria</taxon>
        <taxon>Enterobacterales</taxon>
        <taxon>Enterobacteriaceae</taxon>
        <taxon>Leclercia</taxon>
    </lineage>
</organism>